<feature type="region of interest" description="Disordered" evidence="1">
    <location>
        <begin position="49"/>
        <end position="352"/>
    </location>
</feature>
<feature type="compositionally biased region" description="Polar residues" evidence="1">
    <location>
        <begin position="51"/>
        <end position="61"/>
    </location>
</feature>
<keyword evidence="2" id="KW-1185">Reference proteome</keyword>
<reference evidence="3" key="1">
    <citation type="submission" date="2025-08" db="UniProtKB">
        <authorList>
            <consortium name="RefSeq"/>
        </authorList>
    </citation>
    <scope>IDENTIFICATION</scope>
    <source>
        <tissue evidence="3">Cell line</tissue>
    </source>
</reference>
<sequence>MYVSHSSGPQLNPFSSNKKEVSLSRIERSGTGSLVVWNFRMKTYWGRLQRKPSSAPVQTTGLKLLPKPTSEVAAAPALGPSRKKSAPRLPPPGAHRARVAPGYLPGSAAREASGHSRRLLEKQVRRLSASSRERAEAGSSRSAEAVQRRAARPAVGARGRAGEGRSREPASRPAPRAPRAPRVVCGNGSGPTRVGAGAGRQAPRGRRREAPVGHQGAPAPRGAFSGPAWPPPGGGRRSRGAWGAGPQQGRRTRPPPSRAGCRARARAPLRGGGEGGELRGVPHPPAAVPARPGCRPGAPMSPTPRRPPRGAPCERGLAPGPAGWERTGSHDGSRARRAPRRRGRMHTTKSEP</sequence>
<evidence type="ECO:0000313" key="3">
    <source>
        <dbReference type="RefSeq" id="XP_072618815.1"/>
    </source>
</evidence>
<feature type="compositionally biased region" description="Polar residues" evidence="1">
    <location>
        <begin position="1"/>
        <end position="16"/>
    </location>
</feature>
<feature type="compositionally biased region" description="Low complexity" evidence="1">
    <location>
        <begin position="240"/>
        <end position="249"/>
    </location>
</feature>
<accession>A0ABM5AVJ8</accession>
<evidence type="ECO:0000256" key="1">
    <source>
        <dbReference type="SAM" id="MobiDB-lite"/>
    </source>
</evidence>
<proteinExistence type="predicted"/>
<protein>
    <recommendedName>
        <fullName evidence="4">Collagen alpha-1(I) chain-like</fullName>
    </recommendedName>
</protein>
<organism evidence="2 3">
    <name type="scientific">Vulpes vulpes</name>
    <name type="common">Red fox</name>
    <dbReference type="NCBI Taxonomy" id="9627"/>
    <lineage>
        <taxon>Eukaryota</taxon>
        <taxon>Metazoa</taxon>
        <taxon>Chordata</taxon>
        <taxon>Craniata</taxon>
        <taxon>Vertebrata</taxon>
        <taxon>Euteleostomi</taxon>
        <taxon>Mammalia</taxon>
        <taxon>Eutheria</taxon>
        <taxon>Laurasiatheria</taxon>
        <taxon>Carnivora</taxon>
        <taxon>Caniformia</taxon>
        <taxon>Canidae</taxon>
        <taxon>Vulpes</taxon>
    </lineage>
</organism>
<feature type="compositionally biased region" description="Low complexity" evidence="1">
    <location>
        <begin position="193"/>
        <end position="202"/>
    </location>
</feature>
<dbReference type="RefSeq" id="XP_072618815.1">
    <property type="nucleotide sequence ID" value="XM_072762714.1"/>
</dbReference>
<feature type="region of interest" description="Disordered" evidence="1">
    <location>
        <begin position="1"/>
        <end position="21"/>
    </location>
</feature>
<evidence type="ECO:0008006" key="4">
    <source>
        <dbReference type="Google" id="ProtNLM"/>
    </source>
</evidence>
<feature type="compositionally biased region" description="Basic residues" evidence="1">
    <location>
        <begin position="335"/>
        <end position="352"/>
    </location>
</feature>
<evidence type="ECO:0000313" key="2">
    <source>
        <dbReference type="Proteomes" id="UP001652641"/>
    </source>
</evidence>
<dbReference type="GeneID" id="140599571"/>
<name>A0ABM5AVJ8_VULVU</name>
<feature type="compositionally biased region" description="Basic and acidic residues" evidence="1">
    <location>
        <begin position="160"/>
        <end position="170"/>
    </location>
</feature>
<gene>
    <name evidence="3" type="primary">LOC140599571</name>
</gene>
<feature type="compositionally biased region" description="Basic and acidic residues" evidence="1">
    <location>
        <begin position="112"/>
        <end position="124"/>
    </location>
</feature>
<dbReference type="Proteomes" id="UP001652641">
    <property type="component" value="Chromosome 7"/>
</dbReference>